<evidence type="ECO:0000313" key="3">
    <source>
        <dbReference type="EMBL" id="BCU08113.1"/>
    </source>
</evidence>
<dbReference type="PANTHER" id="PTHR42856:SF1">
    <property type="entry name" value="ACYL-COENZYME A THIOESTERASE PAAI"/>
    <property type="match status" value="1"/>
</dbReference>
<name>A0ABN6GEW2_9GAMM</name>
<dbReference type="PANTHER" id="PTHR42856">
    <property type="entry name" value="ACYL-COENZYME A THIOESTERASE PAAI"/>
    <property type="match status" value="1"/>
</dbReference>
<dbReference type="InterPro" id="IPR003736">
    <property type="entry name" value="PAAI_dom"/>
</dbReference>
<reference evidence="3 4" key="1">
    <citation type="submission" date="2021-04" db="EMBL/GenBank/DDBJ databases">
        <title>Complete genome sequencing of Allochromatium tepidum strain NZ.</title>
        <authorList>
            <person name="Tsukatani Y."/>
            <person name="Mori H."/>
        </authorList>
    </citation>
    <scope>NUCLEOTIDE SEQUENCE [LARGE SCALE GENOMIC DNA]</scope>
    <source>
        <strain evidence="3 4">NZ</strain>
    </source>
</reference>
<proteinExistence type="predicted"/>
<dbReference type="Gene3D" id="3.10.129.10">
    <property type="entry name" value="Hotdog Thioesterase"/>
    <property type="match status" value="1"/>
</dbReference>
<evidence type="ECO:0000256" key="1">
    <source>
        <dbReference type="ARBA" id="ARBA00022801"/>
    </source>
</evidence>
<dbReference type="Pfam" id="PF03061">
    <property type="entry name" value="4HBT"/>
    <property type="match status" value="1"/>
</dbReference>
<dbReference type="InterPro" id="IPR029069">
    <property type="entry name" value="HotDog_dom_sf"/>
</dbReference>
<evidence type="ECO:0000313" key="4">
    <source>
        <dbReference type="Proteomes" id="UP000680679"/>
    </source>
</evidence>
<gene>
    <name evidence="3" type="ORF">Atep_27900</name>
</gene>
<dbReference type="InterPro" id="IPR006683">
    <property type="entry name" value="Thioestr_dom"/>
</dbReference>
<dbReference type="Proteomes" id="UP000680679">
    <property type="component" value="Chromosome"/>
</dbReference>
<dbReference type="InterPro" id="IPR052723">
    <property type="entry name" value="Acyl-CoA_thioesterase_PaaI"/>
</dbReference>
<evidence type="ECO:0000259" key="2">
    <source>
        <dbReference type="Pfam" id="PF03061"/>
    </source>
</evidence>
<feature type="domain" description="Thioesterase" evidence="2">
    <location>
        <begin position="72"/>
        <end position="143"/>
    </location>
</feature>
<protein>
    <submittedName>
        <fullName evidence="3">Phenylacetic acid degradation protein</fullName>
    </submittedName>
</protein>
<dbReference type="SUPFAM" id="SSF54637">
    <property type="entry name" value="Thioesterase/thiol ester dehydrase-isomerase"/>
    <property type="match status" value="1"/>
</dbReference>
<dbReference type="NCBIfam" id="TIGR00369">
    <property type="entry name" value="unchar_dom_1"/>
    <property type="match status" value="1"/>
</dbReference>
<sequence>MGRLTALRAVRYPSPPVKDGVSRTRLMNPSQIRDFFRNDRFAAHVGIELLEVGPGRARAQLLIDDRHLNAVGVAHGAAIFSLADLVFAVASNSHGTVALGVNVSVSFMKAARRGLLIAEAEEVSINPKLATYVIRVSDEAGQAVALMQGTVYRKQEALDDYIGR</sequence>
<keyword evidence="4" id="KW-1185">Reference proteome</keyword>
<accession>A0ABN6GEW2</accession>
<keyword evidence="1" id="KW-0378">Hydrolase</keyword>
<dbReference type="EMBL" id="AP024563">
    <property type="protein sequence ID" value="BCU08113.1"/>
    <property type="molecule type" value="Genomic_DNA"/>
</dbReference>
<organism evidence="3 4">
    <name type="scientific">Allochromatium tepidum</name>
    <dbReference type="NCBI Taxonomy" id="553982"/>
    <lineage>
        <taxon>Bacteria</taxon>
        <taxon>Pseudomonadati</taxon>
        <taxon>Pseudomonadota</taxon>
        <taxon>Gammaproteobacteria</taxon>
        <taxon>Chromatiales</taxon>
        <taxon>Chromatiaceae</taxon>
        <taxon>Allochromatium</taxon>
    </lineage>
</organism>
<dbReference type="CDD" id="cd03443">
    <property type="entry name" value="PaaI_thioesterase"/>
    <property type="match status" value="1"/>
</dbReference>